<keyword evidence="3" id="KW-0804">Transcription</keyword>
<dbReference type="Pfam" id="PF13305">
    <property type="entry name" value="TetR_C_33"/>
    <property type="match status" value="1"/>
</dbReference>
<dbReference type="GO" id="GO:0003700">
    <property type="term" value="F:DNA-binding transcription factor activity"/>
    <property type="evidence" value="ECO:0007669"/>
    <property type="project" value="TreeGrafter"/>
</dbReference>
<comment type="caution">
    <text evidence="6">The sequence shown here is derived from an EMBL/GenBank/DDBJ whole genome shotgun (WGS) entry which is preliminary data.</text>
</comment>
<feature type="domain" description="HTH tetR-type" evidence="5">
    <location>
        <begin position="18"/>
        <end position="78"/>
    </location>
</feature>
<gene>
    <name evidence="6" type="ORF">HUK82_06475</name>
</gene>
<dbReference type="AlphaFoldDB" id="A0A850PGC3"/>
<dbReference type="InterPro" id="IPR036271">
    <property type="entry name" value="Tet_transcr_reg_TetR-rel_C_sf"/>
</dbReference>
<dbReference type="InterPro" id="IPR025996">
    <property type="entry name" value="MT1864/Rv1816-like_C"/>
</dbReference>
<evidence type="ECO:0000256" key="2">
    <source>
        <dbReference type="ARBA" id="ARBA00023125"/>
    </source>
</evidence>
<dbReference type="GO" id="GO:0000976">
    <property type="term" value="F:transcription cis-regulatory region binding"/>
    <property type="evidence" value="ECO:0007669"/>
    <property type="project" value="TreeGrafter"/>
</dbReference>
<sequence>MTAHENSVNMKRTAYHHGDLAASLLAEGLRALDAQSAETISLRALARAVGVSATSVYRHFPDREALLSALAREGARRLSRAQREAFERAGGGRPGFAATGRAYVRFALANPSLFRLIFTAALTEQDNGFAQRRTDAVLDITAEFAGPRDRVEAIRDWALIHGLVMLMLDGQVPVDDALIERIIGGPA</sequence>
<name>A0A850PGC3_9PROT</name>
<evidence type="ECO:0000256" key="3">
    <source>
        <dbReference type="ARBA" id="ARBA00023163"/>
    </source>
</evidence>
<evidence type="ECO:0000256" key="4">
    <source>
        <dbReference type="PROSITE-ProRule" id="PRU00335"/>
    </source>
</evidence>
<dbReference type="Gene3D" id="1.10.357.10">
    <property type="entry name" value="Tetracycline Repressor, domain 2"/>
    <property type="match status" value="1"/>
</dbReference>
<dbReference type="Proteomes" id="UP000585665">
    <property type="component" value="Unassembled WGS sequence"/>
</dbReference>
<evidence type="ECO:0000313" key="7">
    <source>
        <dbReference type="Proteomes" id="UP000585665"/>
    </source>
</evidence>
<keyword evidence="1" id="KW-0805">Transcription regulation</keyword>
<feature type="DNA-binding region" description="H-T-H motif" evidence="4">
    <location>
        <begin position="41"/>
        <end position="60"/>
    </location>
</feature>
<protein>
    <submittedName>
        <fullName evidence="6">WHG domain-containing protein</fullName>
    </submittedName>
</protein>
<dbReference type="SUPFAM" id="SSF46689">
    <property type="entry name" value="Homeodomain-like"/>
    <property type="match status" value="1"/>
</dbReference>
<dbReference type="EMBL" id="JABXXR010000031">
    <property type="protein sequence ID" value="NVN40211.1"/>
    <property type="molecule type" value="Genomic_DNA"/>
</dbReference>
<evidence type="ECO:0000259" key="5">
    <source>
        <dbReference type="PROSITE" id="PS50977"/>
    </source>
</evidence>
<dbReference type="PANTHER" id="PTHR30055">
    <property type="entry name" value="HTH-TYPE TRANSCRIPTIONAL REGULATOR RUTR"/>
    <property type="match status" value="1"/>
</dbReference>
<dbReference type="SUPFAM" id="SSF48498">
    <property type="entry name" value="Tetracyclin repressor-like, C-terminal domain"/>
    <property type="match status" value="1"/>
</dbReference>
<reference evidence="6 7" key="1">
    <citation type="submission" date="2020-06" db="EMBL/GenBank/DDBJ databases">
        <title>Description of novel acetic acid bacteria.</title>
        <authorList>
            <person name="Sombolestani A."/>
        </authorList>
    </citation>
    <scope>NUCLEOTIDE SEQUENCE [LARGE SCALE GENOMIC DNA]</scope>
    <source>
        <strain evidence="6 7">LMG 27010</strain>
    </source>
</reference>
<accession>A0A850PGC3</accession>
<keyword evidence="7" id="KW-1185">Reference proteome</keyword>
<dbReference type="PANTHER" id="PTHR30055:SF239">
    <property type="entry name" value="TRANSCRIPTIONAL REGULATORY PROTEIN"/>
    <property type="match status" value="1"/>
</dbReference>
<evidence type="ECO:0000313" key="6">
    <source>
        <dbReference type="EMBL" id="NVN40211.1"/>
    </source>
</evidence>
<keyword evidence="2 4" id="KW-0238">DNA-binding</keyword>
<dbReference type="PROSITE" id="PS50977">
    <property type="entry name" value="HTH_TETR_2"/>
    <property type="match status" value="1"/>
</dbReference>
<dbReference type="InterPro" id="IPR009057">
    <property type="entry name" value="Homeodomain-like_sf"/>
</dbReference>
<dbReference type="InterPro" id="IPR050109">
    <property type="entry name" value="HTH-type_TetR-like_transc_reg"/>
</dbReference>
<dbReference type="InterPro" id="IPR001647">
    <property type="entry name" value="HTH_TetR"/>
</dbReference>
<proteinExistence type="predicted"/>
<evidence type="ECO:0000256" key="1">
    <source>
        <dbReference type="ARBA" id="ARBA00023015"/>
    </source>
</evidence>
<organism evidence="6 7">
    <name type="scientific">Ameyamaea chiangmaiensis</name>
    <dbReference type="NCBI Taxonomy" id="442969"/>
    <lineage>
        <taxon>Bacteria</taxon>
        <taxon>Pseudomonadati</taxon>
        <taxon>Pseudomonadota</taxon>
        <taxon>Alphaproteobacteria</taxon>
        <taxon>Acetobacterales</taxon>
        <taxon>Acetobacteraceae</taxon>
        <taxon>Ameyamaea</taxon>
    </lineage>
</organism>
<dbReference type="Pfam" id="PF00440">
    <property type="entry name" value="TetR_N"/>
    <property type="match status" value="1"/>
</dbReference>